<comment type="caution">
    <text evidence="2">The sequence shown here is derived from an EMBL/GenBank/DDBJ whole genome shotgun (WGS) entry which is preliminary data.</text>
</comment>
<dbReference type="PANTHER" id="PTHR48090:SF7">
    <property type="entry name" value="RFBJ PROTEIN"/>
    <property type="match status" value="1"/>
</dbReference>
<dbReference type="AlphaFoldDB" id="A0ABD5S1P7"/>
<feature type="non-terminal residue" evidence="2">
    <location>
        <position position="273"/>
    </location>
</feature>
<proteinExistence type="predicted"/>
<reference evidence="2 3" key="1">
    <citation type="journal article" date="2019" name="Int. J. Syst. Evol. Microbiol.">
        <title>The Global Catalogue of Microorganisms (GCM) 10K type strain sequencing project: providing services to taxonomists for standard genome sequencing and annotation.</title>
        <authorList>
            <consortium name="The Broad Institute Genomics Platform"/>
            <consortium name="The Broad Institute Genome Sequencing Center for Infectious Disease"/>
            <person name="Wu L."/>
            <person name="Ma J."/>
        </authorList>
    </citation>
    <scope>NUCLEOTIDE SEQUENCE [LARGE SCALE GENOMIC DNA]</scope>
    <source>
        <strain evidence="2 3">NBRC 111368</strain>
    </source>
</reference>
<dbReference type="Pfam" id="PF00535">
    <property type="entry name" value="Glycos_transf_2"/>
    <property type="match status" value="1"/>
</dbReference>
<evidence type="ECO:0000313" key="2">
    <source>
        <dbReference type="EMBL" id="MFC6725485.1"/>
    </source>
</evidence>
<dbReference type="CDD" id="cd04179">
    <property type="entry name" value="DPM_DPG-synthase_like"/>
    <property type="match status" value="1"/>
</dbReference>
<dbReference type="SUPFAM" id="SSF53448">
    <property type="entry name" value="Nucleotide-diphospho-sugar transferases"/>
    <property type="match status" value="1"/>
</dbReference>
<organism evidence="2 3">
    <name type="scientific">Halobium palmae</name>
    <dbReference type="NCBI Taxonomy" id="1776492"/>
    <lineage>
        <taxon>Archaea</taxon>
        <taxon>Methanobacteriati</taxon>
        <taxon>Methanobacteriota</taxon>
        <taxon>Stenosarchaea group</taxon>
        <taxon>Halobacteria</taxon>
        <taxon>Halobacteriales</taxon>
        <taxon>Haloferacaceae</taxon>
        <taxon>Halobium</taxon>
    </lineage>
</organism>
<sequence>MYDGNTIGVVVKAYNEEGFVGRVVDTLPEYVDRAYVIDDCSEDGTWREIVDHANRVNEQRRGEGSFEPTIETVRHEENRGVGGGLKTGYRRALEDGMDVVVCVDGDGQMNPNRMPLLIEAVTTGGADYAKGNRLTSRDDRGRMSTWRWFGNTLLTGLTRLSTGYWTVTDSQNGYTAINRDALEALPVEELYDGYGVLNDVLAKLNVDGRVVADVRMPAEYGSEQSGIQYGSFVPNLSLLLLRNFVYRQRRKSASRLPHPSALGYALGVVAGVA</sequence>
<evidence type="ECO:0000313" key="3">
    <source>
        <dbReference type="Proteomes" id="UP001596328"/>
    </source>
</evidence>
<dbReference type="Proteomes" id="UP001596328">
    <property type="component" value="Unassembled WGS sequence"/>
</dbReference>
<dbReference type="InterPro" id="IPR029044">
    <property type="entry name" value="Nucleotide-diphossugar_trans"/>
</dbReference>
<dbReference type="PANTHER" id="PTHR48090">
    <property type="entry name" value="UNDECAPRENYL-PHOSPHATE 4-DEOXY-4-FORMAMIDO-L-ARABINOSE TRANSFERASE-RELATED"/>
    <property type="match status" value="1"/>
</dbReference>
<name>A0ABD5S1P7_9EURY</name>
<feature type="domain" description="Glycosyltransferase 2-like" evidence="1">
    <location>
        <begin position="9"/>
        <end position="184"/>
    </location>
</feature>
<dbReference type="EMBL" id="JBHSWU010000548">
    <property type="protein sequence ID" value="MFC6725485.1"/>
    <property type="molecule type" value="Genomic_DNA"/>
</dbReference>
<gene>
    <name evidence="2" type="ORF">ACFQE1_14125</name>
</gene>
<dbReference type="Gene3D" id="3.90.550.10">
    <property type="entry name" value="Spore Coat Polysaccharide Biosynthesis Protein SpsA, Chain A"/>
    <property type="match status" value="1"/>
</dbReference>
<keyword evidence="3" id="KW-1185">Reference proteome</keyword>
<accession>A0ABD5S1P7</accession>
<dbReference type="InterPro" id="IPR050256">
    <property type="entry name" value="Glycosyltransferase_2"/>
</dbReference>
<dbReference type="InterPro" id="IPR001173">
    <property type="entry name" value="Glyco_trans_2-like"/>
</dbReference>
<evidence type="ECO:0000259" key="1">
    <source>
        <dbReference type="Pfam" id="PF00535"/>
    </source>
</evidence>
<protein>
    <submittedName>
        <fullName evidence="2">Glycosyltransferase family 2 protein</fullName>
    </submittedName>
</protein>